<dbReference type="EMBL" id="JRKL02005539">
    <property type="protein sequence ID" value="KAF3950301.1"/>
    <property type="molecule type" value="Genomic_DNA"/>
</dbReference>
<dbReference type="Proteomes" id="UP000737018">
    <property type="component" value="Unassembled WGS sequence"/>
</dbReference>
<keyword evidence="2" id="KW-1185">Reference proteome</keyword>
<feature type="non-terminal residue" evidence="1">
    <location>
        <position position="1"/>
    </location>
</feature>
<name>A0A8J4QFP5_9ROSI</name>
<organism evidence="1 2">
    <name type="scientific">Castanea mollissima</name>
    <name type="common">Chinese chestnut</name>
    <dbReference type="NCBI Taxonomy" id="60419"/>
    <lineage>
        <taxon>Eukaryota</taxon>
        <taxon>Viridiplantae</taxon>
        <taxon>Streptophyta</taxon>
        <taxon>Embryophyta</taxon>
        <taxon>Tracheophyta</taxon>
        <taxon>Spermatophyta</taxon>
        <taxon>Magnoliopsida</taxon>
        <taxon>eudicotyledons</taxon>
        <taxon>Gunneridae</taxon>
        <taxon>Pentapetalae</taxon>
        <taxon>rosids</taxon>
        <taxon>fabids</taxon>
        <taxon>Fagales</taxon>
        <taxon>Fagaceae</taxon>
        <taxon>Castanea</taxon>
    </lineage>
</organism>
<comment type="caution">
    <text evidence="1">The sequence shown here is derived from an EMBL/GenBank/DDBJ whole genome shotgun (WGS) entry which is preliminary data.</text>
</comment>
<sequence>TSFPPKTLPNFSFRVIKGVGQYSVLMGLSVGNLIARWDEMGLPFYPILGMFGADSFDAILLPGLDE</sequence>
<proteinExistence type="predicted"/>
<protein>
    <submittedName>
        <fullName evidence="1">Uncharacterized protein</fullName>
    </submittedName>
</protein>
<evidence type="ECO:0000313" key="2">
    <source>
        <dbReference type="Proteomes" id="UP000737018"/>
    </source>
</evidence>
<accession>A0A8J4QFP5</accession>
<reference evidence="1" key="1">
    <citation type="submission" date="2020-03" db="EMBL/GenBank/DDBJ databases">
        <title>Castanea mollissima Vanexum genome sequencing.</title>
        <authorList>
            <person name="Staton M."/>
        </authorList>
    </citation>
    <scope>NUCLEOTIDE SEQUENCE</scope>
    <source>
        <tissue evidence="1">Leaf</tissue>
    </source>
</reference>
<evidence type="ECO:0000313" key="1">
    <source>
        <dbReference type="EMBL" id="KAF3950301.1"/>
    </source>
</evidence>
<dbReference type="OrthoDB" id="10574619at2759"/>
<gene>
    <name evidence="1" type="ORF">CMV_023922</name>
</gene>
<dbReference type="AlphaFoldDB" id="A0A8J4QFP5"/>